<evidence type="ECO:0000313" key="13">
    <source>
        <dbReference type="RefSeq" id="XP_022341324.1"/>
    </source>
</evidence>
<keyword evidence="4" id="KW-0862">Zinc</keyword>
<dbReference type="Proteomes" id="UP000694844">
    <property type="component" value="Chromosome 5"/>
</dbReference>
<dbReference type="KEGG" id="cvn:111135495"/>
<evidence type="ECO:0000259" key="10">
    <source>
        <dbReference type="PROSITE" id="PS50119"/>
    </source>
</evidence>
<dbReference type="SMART" id="SM00336">
    <property type="entry name" value="BBOX"/>
    <property type="match status" value="2"/>
</dbReference>
<dbReference type="PROSITE" id="PS50119">
    <property type="entry name" value="ZF_BBOX"/>
    <property type="match status" value="1"/>
</dbReference>
<dbReference type="InterPro" id="IPR000315">
    <property type="entry name" value="Znf_B-box"/>
</dbReference>
<proteinExistence type="predicted"/>
<dbReference type="InterPro" id="IPR001841">
    <property type="entry name" value="Znf_RING"/>
</dbReference>
<feature type="domain" description="RING-type" evidence="9">
    <location>
        <begin position="191"/>
        <end position="234"/>
    </location>
</feature>
<dbReference type="InterPro" id="IPR043136">
    <property type="entry name" value="B30.2/SPRY_sf"/>
</dbReference>
<evidence type="ECO:0000256" key="7">
    <source>
        <dbReference type="SAM" id="Coils"/>
    </source>
</evidence>
<dbReference type="InterPro" id="IPR013083">
    <property type="entry name" value="Znf_RING/FYVE/PHD"/>
</dbReference>
<evidence type="ECO:0000256" key="3">
    <source>
        <dbReference type="ARBA" id="ARBA00022771"/>
    </source>
</evidence>
<dbReference type="AlphaFoldDB" id="A0A8B8EN35"/>
<dbReference type="InterPro" id="IPR017907">
    <property type="entry name" value="Znf_RING_CS"/>
</dbReference>
<feature type="coiled-coil region" evidence="7">
    <location>
        <begin position="423"/>
        <end position="461"/>
    </location>
</feature>
<dbReference type="Gene3D" id="3.30.160.60">
    <property type="entry name" value="Classic Zinc Finger"/>
    <property type="match status" value="1"/>
</dbReference>
<accession>A0A8B8EN35</accession>
<evidence type="ECO:0000256" key="4">
    <source>
        <dbReference type="ARBA" id="ARBA00022833"/>
    </source>
</evidence>
<protein>
    <submittedName>
        <fullName evidence="13">E3 ubiquitin-protein ligase TRIM71-like</fullName>
    </submittedName>
</protein>
<feature type="domain" description="B box-type" evidence="10">
    <location>
        <begin position="265"/>
        <end position="312"/>
    </location>
</feature>
<name>A0A8B8EN35_CRAVI</name>
<feature type="repeat" description="Filamin" evidence="6">
    <location>
        <begin position="567"/>
        <end position="643"/>
    </location>
</feature>
<evidence type="ECO:0000256" key="1">
    <source>
        <dbReference type="ARBA" id="ARBA00022723"/>
    </source>
</evidence>
<dbReference type="SUPFAM" id="SSF57845">
    <property type="entry name" value="B-box zinc-binding domain"/>
    <property type="match status" value="1"/>
</dbReference>
<dbReference type="PROSITE" id="PS00518">
    <property type="entry name" value="ZF_RING_1"/>
    <property type="match status" value="1"/>
</dbReference>
<dbReference type="PROSITE" id="PS50089">
    <property type="entry name" value="ZF_RING_2"/>
    <property type="match status" value="1"/>
</dbReference>
<dbReference type="PANTHER" id="PTHR25462">
    <property type="entry name" value="BONUS, ISOFORM C-RELATED"/>
    <property type="match status" value="1"/>
</dbReference>
<evidence type="ECO:0000259" key="11">
    <source>
        <dbReference type="PROSITE" id="PS50188"/>
    </source>
</evidence>
<reference evidence="13" key="1">
    <citation type="submission" date="2025-08" db="UniProtKB">
        <authorList>
            <consortium name="RefSeq"/>
        </authorList>
    </citation>
    <scope>IDENTIFICATION</scope>
    <source>
        <tissue evidence="13">Whole sample</tissue>
    </source>
</reference>
<dbReference type="Gene3D" id="2.60.120.920">
    <property type="match status" value="1"/>
</dbReference>
<keyword evidence="1" id="KW-0479">Metal-binding</keyword>
<dbReference type="InterPro" id="IPR027370">
    <property type="entry name" value="Znf-RING_euk"/>
</dbReference>
<dbReference type="Gene3D" id="2.60.40.10">
    <property type="entry name" value="Immunoglobulins"/>
    <property type="match status" value="1"/>
</dbReference>
<dbReference type="SUPFAM" id="SSF81296">
    <property type="entry name" value="E set domains"/>
    <property type="match status" value="1"/>
</dbReference>
<dbReference type="PANTHER" id="PTHR25462:SF301">
    <property type="entry name" value="E3 UBIQUITIN-PROTEIN LIGASE TRIM56-LIKE"/>
    <property type="match status" value="1"/>
</dbReference>
<dbReference type="InterPro" id="IPR017868">
    <property type="entry name" value="Filamin/ABP280_repeat-like"/>
</dbReference>
<feature type="compositionally biased region" description="Basic and acidic residues" evidence="8">
    <location>
        <begin position="149"/>
        <end position="163"/>
    </location>
</feature>
<keyword evidence="12" id="KW-1185">Reference proteome</keyword>
<dbReference type="SUPFAM" id="SSF57850">
    <property type="entry name" value="RING/U-box"/>
    <property type="match status" value="1"/>
</dbReference>
<evidence type="ECO:0000256" key="6">
    <source>
        <dbReference type="PROSITE-ProRule" id="PRU00087"/>
    </source>
</evidence>
<dbReference type="PROSITE" id="PS50188">
    <property type="entry name" value="B302_SPRY"/>
    <property type="match status" value="1"/>
</dbReference>
<dbReference type="PROSITE" id="PS50194">
    <property type="entry name" value="FILAMIN_REPEAT"/>
    <property type="match status" value="1"/>
</dbReference>
<dbReference type="Pfam" id="PF13445">
    <property type="entry name" value="zf-RING_UBOX"/>
    <property type="match status" value="1"/>
</dbReference>
<gene>
    <name evidence="13" type="primary">LOC111135495</name>
</gene>
<dbReference type="InterPro" id="IPR047153">
    <property type="entry name" value="TRIM45/56/19-like"/>
</dbReference>
<dbReference type="InterPro" id="IPR013783">
    <property type="entry name" value="Ig-like_fold"/>
</dbReference>
<dbReference type="RefSeq" id="XP_022341324.1">
    <property type="nucleotide sequence ID" value="XM_022485616.1"/>
</dbReference>
<dbReference type="Gene3D" id="3.30.40.10">
    <property type="entry name" value="Zinc/RING finger domain, C3HC4 (zinc finger)"/>
    <property type="match status" value="1"/>
</dbReference>
<sequence>MQAGYLVPRRTDTRDLTGLPGYTRLTQATDLENLKTGIIHTRKPRGLREKGYITTERPQTYSLQREPLAIKEPISYRDSELKPRVVMTNKGRKPHINALVSLPETGRSDEGRAEVEKLDFKPKEPKEKREREPISFRQPLKQKPTESSNQKESKTPRDPPKVEEVEDIPSIPIIPTASVRIDDLKDDFLTCEVCKAEYDEKEHTPRVLPCLHTFCNRCLEMHVRDWFVYCPSCKSQHALPNDSVKNFPKENTRRTLRDFVQLKKKTKIPCRDCPDGGNAASFCKNCYSFLCQECRRAHSRNFMSRDHDITPINQLSDSGIEPFLRQQTCDVTGHEGQQLTFYCTKKGCEKPVCKMCTVLDHDESSGHNTRRLTDVYEDHKAIVSNLTKDMEDRITFTKNVMFDTEEEMKNLDKKYLEITGDIDKEIEESIQMLEVRRRELKDTLKGKCKDKRATLQKQRENLKYALVLMNAGKEFSTHIMAHAMPAEFVILTGTISSRLTMLKDKQIEPCPLENSFLAFDKSHMGSDFKAFVLGMGKIRSTAIFPPKTMAEAFDVPVDNEAEVMKLFLYDSKGTPQRDSFDCVQVEIRDPKGRMMAANVEDARTVDGCYRVYYTAHQLGQHRALVKVLDRLVKEDGYPFIAKSPGEIDKRYGDITCPGFTFDIETAHTERDVSANGRILRSDVTTLKRKTLRGLKKSKGRAFPWEDNTHFKQDTAKAHGRPEALSLDAHLDIVTSDTSYDGKRLKKYCGVVGTKPFRTPGRYYYEVNVAFRIHVNLVRNALLFEIGIGRWESIHNSFYVGAQMYAWSFSAERCTDHKQLCHKFRHKRTLLLHTPISADIAGTNMTMSYGFLLDTDNRQWSVLDCTSQKVLYTFRNLDFTEPLWPVFGTYNPYSAQVEMQLKSGSSISKIPAIATLV</sequence>
<dbReference type="GeneID" id="111135495"/>
<dbReference type="InterPro" id="IPR013320">
    <property type="entry name" value="ConA-like_dom_sf"/>
</dbReference>
<organism evidence="12 13">
    <name type="scientific">Crassostrea virginica</name>
    <name type="common">Eastern oyster</name>
    <dbReference type="NCBI Taxonomy" id="6565"/>
    <lineage>
        <taxon>Eukaryota</taxon>
        <taxon>Metazoa</taxon>
        <taxon>Spiralia</taxon>
        <taxon>Lophotrochozoa</taxon>
        <taxon>Mollusca</taxon>
        <taxon>Bivalvia</taxon>
        <taxon>Autobranchia</taxon>
        <taxon>Pteriomorphia</taxon>
        <taxon>Ostreida</taxon>
        <taxon>Ostreoidea</taxon>
        <taxon>Ostreidae</taxon>
        <taxon>Crassostrea</taxon>
    </lineage>
</organism>
<evidence type="ECO:0000313" key="12">
    <source>
        <dbReference type="Proteomes" id="UP000694844"/>
    </source>
</evidence>
<dbReference type="SUPFAM" id="SSF49899">
    <property type="entry name" value="Concanavalin A-like lectins/glucanases"/>
    <property type="match status" value="1"/>
</dbReference>
<evidence type="ECO:0000259" key="9">
    <source>
        <dbReference type="PROSITE" id="PS50089"/>
    </source>
</evidence>
<feature type="region of interest" description="Disordered" evidence="8">
    <location>
        <begin position="96"/>
        <end position="165"/>
    </location>
</feature>
<evidence type="ECO:0000256" key="5">
    <source>
        <dbReference type="PROSITE-ProRule" id="PRU00024"/>
    </source>
</evidence>
<feature type="domain" description="B30.2/SPRY" evidence="11">
    <location>
        <begin position="689"/>
        <end position="905"/>
    </location>
</feature>
<dbReference type="GO" id="GO:0008270">
    <property type="term" value="F:zinc ion binding"/>
    <property type="evidence" value="ECO:0007669"/>
    <property type="project" value="UniProtKB-KW"/>
</dbReference>
<keyword evidence="2" id="KW-0677">Repeat</keyword>
<keyword evidence="3 5" id="KW-0863">Zinc-finger</keyword>
<dbReference type="InterPro" id="IPR001870">
    <property type="entry name" value="B30.2/SPRY"/>
</dbReference>
<dbReference type="OrthoDB" id="6097561at2759"/>
<dbReference type="SMART" id="SM00184">
    <property type="entry name" value="RING"/>
    <property type="match status" value="1"/>
</dbReference>
<dbReference type="CDD" id="cd16579">
    <property type="entry name" value="RING-HC_PML_C-V"/>
    <property type="match status" value="1"/>
</dbReference>
<dbReference type="Gene3D" id="4.10.830.40">
    <property type="match status" value="1"/>
</dbReference>
<keyword evidence="7" id="KW-0175">Coiled coil</keyword>
<dbReference type="InterPro" id="IPR014756">
    <property type="entry name" value="Ig_E-set"/>
</dbReference>
<evidence type="ECO:0000256" key="8">
    <source>
        <dbReference type="SAM" id="MobiDB-lite"/>
    </source>
</evidence>
<feature type="compositionally biased region" description="Basic and acidic residues" evidence="8">
    <location>
        <begin position="106"/>
        <end position="134"/>
    </location>
</feature>
<evidence type="ECO:0000256" key="2">
    <source>
        <dbReference type="ARBA" id="ARBA00022737"/>
    </source>
</evidence>